<sequence length="207" mass="22858">EWIYKLREDGLQQAYHIEPGTAQGNDTSGGNLSYVHRKYNKHPFTTLVPTKEFGNGHTPGFFYGANSPEKIAFPQIRSDAQDSSEFHATRLNDSSSSLVPQSPTVRFANSNTEHVSSQTQPLKRPWDKLTNVVSGFGTPSFTSNPVPPIPSSPISPVSASAAAQPYTPIIDYPEPVSSMMLRLDDAQDVRINGDNDNEYGHNRRQII</sequence>
<feature type="non-terminal residue" evidence="1">
    <location>
        <position position="1"/>
    </location>
</feature>
<organism evidence="1 2">
    <name type="scientific">Coemansia furcata</name>
    <dbReference type="NCBI Taxonomy" id="417177"/>
    <lineage>
        <taxon>Eukaryota</taxon>
        <taxon>Fungi</taxon>
        <taxon>Fungi incertae sedis</taxon>
        <taxon>Zoopagomycota</taxon>
        <taxon>Kickxellomycotina</taxon>
        <taxon>Kickxellomycetes</taxon>
        <taxon>Kickxellales</taxon>
        <taxon>Kickxellaceae</taxon>
        <taxon>Coemansia</taxon>
    </lineage>
</organism>
<evidence type="ECO:0000313" key="2">
    <source>
        <dbReference type="Proteomes" id="UP001140096"/>
    </source>
</evidence>
<proteinExistence type="predicted"/>
<accession>A0ACC1KV95</accession>
<gene>
    <name evidence="1" type="ORF">H4S07_006439</name>
</gene>
<protein>
    <submittedName>
        <fullName evidence="1">Uncharacterized protein</fullName>
    </submittedName>
</protein>
<comment type="caution">
    <text evidence="1">The sequence shown here is derived from an EMBL/GenBank/DDBJ whole genome shotgun (WGS) entry which is preliminary data.</text>
</comment>
<reference evidence="1" key="1">
    <citation type="submission" date="2022-07" db="EMBL/GenBank/DDBJ databases">
        <title>Phylogenomic reconstructions and comparative analyses of Kickxellomycotina fungi.</title>
        <authorList>
            <person name="Reynolds N.K."/>
            <person name="Stajich J.E."/>
            <person name="Barry K."/>
            <person name="Grigoriev I.V."/>
            <person name="Crous P."/>
            <person name="Smith M.E."/>
        </authorList>
    </citation>
    <scope>NUCLEOTIDE SEQUENCE</scope>
    <source>
        <strain evidence="1">CBS 102833</strain>
    </source>
</reference>
<evidence type="ECO:0000313" key="1">
    <source>
        <dbReference type="EMBL" id="KAJ2795606.1"/>
    </source>
</evidence>
<dbReference type="EMBL" id="JANBUP010003824">
    <property type="protein sequence ID" value="KAJ2795606.1"/>
    <property type="molecule type" value="Genomic_DNA"/>
</dbReference>
<dbReference type="Proteomes" id="UP001140096">
    <property type="component" value="Unassembled WGS sequence"/>
</dbReference>
<name>A0ACC1KV95_9FUNG</name>
<keyword evidence="2" id="KW-1185">Reference proteome</keyword>